<accession>K2RDH2</accession>
<proteinExistence type="predicted"/>
<organism evidence="1 2">
    <name type="scientific">Methanobacterium formicicum (strain DSM 3637 / PP1)</name>
    <dbReference type="NCBI Taxonomy" id="1204725"/>
    <lineage>
        <taxon>Archaea</taxon>
        <taxon>Methanobacteriati</taxon>
        <taxon>Methanobacteriota</taxon>
        <taxon>Methanomada group</taxon>
        <taxon>Methanobacteria</taxon>
        <taxon>Methanobacteriales</taxon>
        <taxon>Methanobacteriaceae</taxon>
        <taxon>Methanobacterium</taxon>
    </lineage>
</organism>
<comment type="caution">
    <text evidence="1">The sequence shown here is derived from an EMBL/GenBank/DDBJ whole genome shotgun (WGS) entry which is preliminary data.</text>
</comment>
<evidence type="ECO:0000313" key="1">
    <source>
        <dbReference type="EMBL" id="EKF86384.1"/>
    </source>
</evidence>
<dbReference type="AlphaFoldDB" id="K2RDH2"/>
<dbReference type="PATRIC" id="fig|1204725.3.peg.570"/>
<sequence length="122" mass="14634">MIQSYFSSVKTALILSTAIKHYHITREMVKDLEGYLRIQASLVDNGQMDIFIYVTSNLKITLEKYSFHWQDKDKKLVMRWDNAPHHRELENFPHHLHLEGETRPSTEPHFMDVLRELERRLK</sequence>
<gene>
    <name evidence="1" type="ORF">A994_02838</name>
</gene>
<dbReference type="Proteomes" id="UP000007360">
    <property type="component" value="Unassembled WGS sequence"/>
</dbReference>
<dbReference type="Pfam" id="PF20126">
    <property type="entry name" value="TumE"/>
    <property type="match status" value="1"/>
</dbReference>
<protein>
    <submittedName>
        <fullName evidence="1">Uncharacterized protein</fullName>
    </submittedName>
</protein>
<dbReference type="EMBL" id="AMPO01000002">
    <property type="protein sequence ID" value="EKF86384.1"/>
    <property type="molecule type" value="Genomic_DNA"/>
</dbReference>
<evidence type="ECO:0000313" key="2">
    <source>
        <dbReference type="Proteomes" id="UP000007360"/>
    </source>
</evidence>
<keyword evidence="2" id="KW-1185">Reference proteome</keyword>
<dbReference type="InterPro" id="IPR045397">
    <property type="entry name" value="TumE-like"/>
</dbReference>
<name>K2RDH2_METFP</name>
<reference evidence="1 2" key="1">
    <citation type="journal article" date="2012" name="J. Bacteriol.">
        <title>Draft genome sequence of Methanobacterium formicicum DSM 3637, an archaebacterium isolated from the methane producer amoeba Pelomyxa palustris.</title>
        <authorList>
            <person name="Gutierrez G."/>
        </authorList>
    </citation>
    <scope>NUCLEOTIDE SEQUENCE [LARGE SCALE GENOMIC DNA]</scope>
    <source>
        <strain evidence="2">DSM 3637 / PP1</strain>
    </source>
</reference>